<keyword evidence="3" id="KW-1185">Reference proteome</keyword>
<evidence type="ECO:0008006" key="4">
    <source>
        <dbReference type="Google" id="ProtNLM"/>
    </source>
</evidence>
<dbReference type="AlphaFoldDB" id="A0A0D6JSD1"/>
<accession>A0A0D6JSD1</accession>
<keyword evidence="1" id="KW-0472">Membrane</keyword>
<dbReference type="OrthoDB" id="238194at2157"/>
<feature type="transmembrane region" description="Helical" evidence="1">
    <location>
        <begin position="113"/>
        <end position="136"/>
    </location>
</feature>
<feature type="transmembrane region" description="Helical" evidence="1">
    <location>
        <begin position="142"/>
        <end position="162"/>
    </location>
</feature>
<keyword evidence="1" id="KW-0812">Transmembrane</keyword>
<protein>
    <recommendedName>
        <fullName evidence="4">TIGR04206 family protein</fullName>
    </recommendedName>
</protein>
<evidence type="ECO:0000313" key="3">
    <source>
        <dbReference type="Proteomes" id="UP000198902"/>
    </source>
</evidence>
<dbReference type="Proteomes" id="UP000198902">
    <property type="component" value="Unassembled WGS sequence"/>
</dbReference>
<evidence type="ECO:0000256" key="1">
    <source>
        <dbReference type="SAM" id="Phobius"/>
    </source>
</evidence>
<sequence>MVWVRSEHAGALAVVSTWLCALVPWNVTYTQNLSGVSLLYIRFPFAEIQFSWGLSTPVVVRSPLASLSVQSGQTVAVAYQAWVVGAAVLALAVLFSLVYYLRDERVEAGPVDPVRVLGGLLGVVGVVFAAATYLLATRGLPGVPLPVGVVIALVLAGVLLTVDRT</sequence>
<gene>
    <name evidence="2" type="ORF">BN996_01960</name>
</gene>
<keyword evidence="1" id="KW-1133">Transmembrane helix</keyword>
<name>A0A0D6JSD1_9EURY</name>
<feature type="transmembrane region" description="Helical" evidence="1">
    <location>
        <begin position="79"/>
        <end position="101"/>
    </location>
</feature>
<dbReference type="InterPro" id="IPR055971">
    <property type="entry name" value="DUF7549"/>
</dbReference>
<dbReference type="EMBL" id="CSTE01000002">
    <property type="protein sequence ID" value="CQR50480.1"/>
    <property type="molecule type" value="Genomic_DNA"/>
</dbReference>
<dbReference type="RefSeq" id="WP_089778572.1">
    <property type="nucleotide sequence ID" value="NZ_CABLRR010000002.1"/>
</dbReference>
<proteinExistence type="predicted"/>
<organism evidence="2 3">
    <name type="scientific">Haloferax massiliensis</name>
    <dbReference type="NCBI Taxonomy" id="1476858"/>
    <lineage>
        <taxon>Archaea</taxon>
        <taxon>Methanobacteriati</taxon>
        <taxon>Methanobacteriota</taxon>
        <taxon>Stenosarchaea group</taxon>
        <taxon>Halobacteria</taxon>
        <taxon>Halobacteriales</taxon>
        <taxon>Haloferacaceae</taxon>
        <taxon>Haloferax</taxon>
    </lineage>
</organism>
<reference evidence="3" key="1">
    <citation type="submission" date="2015-03" db="EMBL/GenBank/DDBJ databases">
        <authorList>
            <person name="Urmite Genomes"/>
        </authorList>
    </citation>
    <scope>NUCLEOTIDE SEQUENCE [LARGE SCALE GENOMIC DNA]</scope>
    <source>
        <strain evidence="3">Arc-Hr</strain>
    </source>
</reference>
<dbReference type="Pfam" id="PF24417">
    <property type="entry name" value="DUF7549"/>
    <property type="match status" value="1"/>
</dbReference>
<evidence type="ECO:0000313" key="2">
    <source>
        <dbReference type="EMBL" id="CQR50480.1"/>
    </source>
</evidence>